<dbReference type="RefSeq" id="WP_091177141.1">
    <property type="nucleotide sequence ID" value="NZ_FOFA01000001.1"/>
</dbReference>
<dbReference type="Proteomes" id="UP000198504">
    <property type="component" value="Unassembled WGS sequence"/>
</dbReference>
<dbReference type="EMBL" id="FOFA01000001">
    <property type="protein sequence ID" value="SEP57754.1"/>
    <property type="molecule type" value="Genomic_DNA"/>
</dbReference>
<feature type="region of interest" description="Disordered" evidence="1">
    <location>
        <begin position="1"/>
        <end position="29"/>
    </location>
</feature>
<proteinExistence type="predicted"/>
<gene>
    <name evidence="3" type="ORF">SAMN05421756_10133</name>
</gene>
<dbReference type="STRING" id="1036181.SAMN05421756_10133"/>
<name>A0A1H8YZZ2_9ACTN</name>
<keyword evidence="4" id="KW-1185">Reference proteome</keyword>
<evidence type="ECO:0000256" key="2">
    <source>
        <dbReference type="SAM" id="Phobius"/>
    </source>
</evidence>
<feature type="transmembrane region" description="Helical" evidence="2">
    <location>
        <begin position="87"/>
        <end position="106"/>
    </location>
</feature>
<feature type="transmembrane region" description="Helical" evidence="2">
    <location>
        <begin position="165"/>
        <end position="187"/>
    </location>
</feature>
<organism evidence="3 4">
    <name type="scientific">Microlunatus flavus</name>
    <dbReference type="NCBI Taxonomy" id="1036181"/>
    <lineage>
        <taxon>Bacteria</taxon>
        <taxon>Bacillati</taxon>
        <taxon>Actinomycetota</taxon>
        <taxon>Actinomycetes</taxon>
        <taxon>Propionibacteriales</taxon>
        <taxon>Propionibacteriaceae</taxon>
        <taxon>Microlunatus</taxon>
    </lineage>
</organism>
<evidence type="ECO:0000256" key="1">
    <source>
        <dbReference type="SAM" id="MobiDB-lite"/>
    </source>
</evidence>
<evidence type="ECO:0008006" key="5">
    <source>
        <dbReference type="Google" id="ProtNLM"/>
    </source>
</evidence>
<accession>A0A1H8YZZ2</accession>
<feature type="transmembrane region" description="Helical" evidence="2">
    <location>
        <begin position="37"/>
        <end position="57"/>
    </location>
</feature>
<reference evidence="4" key="1">
    <citation type="submission" date="2016-10" db="EMBL/GenBank/DDBJ databases">
        <authorList>
            <person name="Varghese N."/>
            <person name="Submissions S."/>
        </authorList>
    </citation>
    <scope>NUCLEOTIDE SEQUENCE [LARGE SCALE GENOMIC DNA]</scope>
    <source>
        <strain evidence="4">CGMCC 4.6856</strain>
    </source>
</reference>
<evidence type="ECO:0000313" key="3">
    <source>
        <dbReference type="EMBL" id="SEP57754.1"/>
    </source>
</evidence>
<sequence>MTTLATTSAAVEQTPGTSATPAAPAASTGDPGVGRTFSLLGGAALALGPLLIVGGTLTSPPQASGSRADYIASLAADPALTHLSASLFHYGWVALTFGFLAAVGLVRGARGRTLALVGGIGGSLGALQMSGLLLADWSDGAAGRIVPLDQAVAILEAMDGSVSMAIWLSSAKVLAIVFPVLLFLGLARAGVVSWWIAPLIAGSMLVGALLLFLVGGVLGGVLGVVVSLVCYLPAFVAAARLVERGRTA</sequence>
<feature type="compositionally biased region" description="Low complexity" evidence="1">
    <location>
        <begin position="14"/>
        <end position="29"/>
    </location>
</feature>
<feature type="transmembrane region" description="Helical" evidence="2">
    <location>
        <begin position="194"/>
        <end position="214"/>
    </location>
</feature>
<keyword evidence="2" id="KW-0812">Transmembrane</keyword>
<feature type="transmembrane region" description="Helical" evidence="2">
    <location>
        <begin position="220"/>
        <end position="242"/>
    </location>
</feature>
<keyword evidence="2" id="KW-0472">Membrane</keyword>
<dbReference type="OrthoDB" id="5006352at2"/>
<keyword evidence="2" id="KW-1133">Transmembrane helix</keyword>
<feature type="compositionally biased region" description="Polar residues" evidence="1">
    <location>
        <begin position="1"/>
        <end position="11"/>
    </location>
</feature>
<protein>
    <recommendedName>
        <fullName evidence="5">DUF4386 family protein</fullName>
    </recommendedName>
</protein>
<feature type="transmembrane region" description="Helical" evidence="2">
    <location>
        <begin position="113"/>
        <end position="135"/>
    </location>
</feature>
<dbReference type="AlphaFoldDB" id="A0A1H8YZZ2"/>
<evidence type="ECO:0000313" key="4">
    <source>
        <dbReference type="Proteomes" id="UP000198504"/>
    </source>
</evidence>